<evidence type="ECO:0000313" key="2">
    <source>
        <dbReference type="Proteomes" id="UP000245207"/>
    </source>
</evidence>
<organism evidence="1 2">
    <name type="scientific">Artemisia annua</name>
    <name type="common">Sweet wormwood</name>
    <dbReference type="NCBI Taxonomy" id="35608"/>
    <lineage>
        <taxon>Eukaryota</taxon>
        <taxon>Viridiplantae</taxon>
        <taxon>Streptophyta</taxon>
        <taxon>Embryophyta</taxon>
        <taxon>Tracheophyta</taxon>
        <taxon>Spermatophyta</taxon>
        <taxon>Magnoliopsida</taxon>
        <taxon>eudicotyledons</taxon>
        <taxon>Gunneridae</taxon>
        <taxon>Pentapetalae</taxon>
        <taxon>asterids</taxon>
        <taxon>campanulids</taxon>
        <taxon>Asterales</taxon>
        <taxon>Asteraceae</taxon>
        <taxon>Asteroideae</taxon>
        <taxon>Anthemideae</taxon>
        <taxon>Artemisiinae</taxon>
        <taxon>Artemisia</taxon>
    </lineage>
</organism>
<name>A0A2U1KAM3_ARTAN</name>
<proteinExistence type="predicted"/>
<keyword evidence="2" id="KW-1185">Reference proteome</keyword>
<comment type="caution">
    <text evidence="1">The sequence shown here is derived from an EMBL/GenBank/DDBJ whole genome shotgun (WGS) entry which is preliminary data.</text>
</comment>
<sequence length="114" mass="13201">MPDNIRYDGEGQYWIAINAEHTYGWDLARKYPYIRKVFAFLEKYQIRPSAEKNAGAIVVDLDGKLVERYYERELTFVTTGIKIGEHLYLGNLMSSFITRLNLTQYPATPSSLTN</sequence>
<dbReference type="Proteomes" id="UP000245207">
    <property type="component" value="Unassembled WGS sequence"/>
</dbReference>
<gene>
    <name evidence="1" type="ORF">CTI12_AA626210</name>
</gene>
<dbReference type="AlphaFoldDB" id="A0A2U1KAM3"/>
<dbReference type="EMBL" id="PKPP01026200">
    <property type="protein sequence ID" value="PWA30853.1"/>
    <property type="molecule type" value="Genomic_DNA"/>
</dbReference>
<dbReference type="STRING" id="35608.A0A2U1KAM3"/>
<dbReference type="OrthoDB" id="5307922at2759"/>
<protein>
    <submittedName>
        <fullName evidence="1">Calcium-dependent phosphotriesterase superfamily protein</fullName>
    </submittedName>
</protein>
<evidence type="ECO:0000313" key="1">
    <source>
        <dbReference type="EMBL" id="PWA30853.1"/>
    </source>
</evidence>
<accession>A0A2U1KAM3</accession>
<reference evidence="1 2" key="1">
    <citation type="journal article" date="2018" name="Mol. Plant">
        <title>The genome of Artemisia annua provides insight into the evolution of Asteraceae family and artemisinin biosynthesis.</title>
        <authorList>
            <person name="Shen Q."/>
            <person name="Zhang L."/>
            <person name="Liao Z."/>
            <person name="Wang S."/>
            <person name="Yan T."/>
            <person name="Shi P."/>
            <person name="Liu M."/>
            <person name="Fu X."/>
            <person name="Pan Q."/>
            <person name="Wang Y."/>
            <person name="Lv Z."/>
            <person name="Lu X."/>
            <person name="Zhang F."/>
            <person name="Jiang W."/>
            <person name="Ma Y."/>
            <person name="Chen M."/>
            <person name="Hao X."/>
            <person name="Li L."/>
            <person name="Tang Y."/>
            <person name="Lv G."/>
            <person name="Zhou Y."/>
            <person name="Sun X."/>
            <person name="Brodelius P.E."/>
            <person name="Rose J.K.C."/>
            <person name="Tang K."/>
        </authorList>
    </citation>
    <scope>NUCLEOTIDE SEQUENCE [LARGE SCALE GENOMIC DNA]</scope>
    <source>
        <strain evidence="2">cv. Huhao1</strain>
        <tissue evidence="1">Leaf</tissue>
    </source>
</reference>